<keyword evidence="1" id="KW-0732">Signal</keyword>
<dbReference type="SUPFAM" id="SSF57414">
    <property type="entry name" value="Hairpin loop containing domain-like"/>
    <property type="match status" value="1"/>
</dbReference>
<feature type="chain" id="PRO_5037057718" evidence="1">
    <location>
        <begin position="16"/>
        <end position="559"/>
    </location>
</feature>
<dbReference type="PROSITE" id="PS50948">
    <property type="entry name" value="PAN"/>
    <property type="match status" value="1"/>
</dbReference>
<organism evidence="4 5">
    <name type="scientific">Plectus sambesii</name>
    <dbReference type="NCBI Taxonomy" id="2011161"/>
    <lineage>
        <taxon>Eukaryota</taxon>
        <taxon>Metazoa</taxon>
        <taxon>Ecdysozoa</taxon>
        <taxon>Nematoda</taxon>
        <taxon>Chromadorea</taxon>
        <taxon>Plectida</taxon>
        <taxon>Plectina</taxon>
        <taxon>Plectoidea</taxon>
        <taxon>Plectidae</taxon>
        <taxon>Plectus</taxon>
    </lineage>
</organism>
<evidence type="ECO:0000259" key="3">
    <source>
        <dbReference type="PROSITE" id="PS50948"/>
    </source>
</evidence>
<dbReference type="InterPro" id="IPR016187">
    <property type="entry name" value="CTDL_fold"/>
</dbReference>
<dbReference type="Gene3D" id="3.10.100.10">
    <property type="entry name" value="Mannose-Binding Protein A, subunit A"/>
    <property type="match status" value="2"/>
</dbReference>
<keyword evidence="4" id="KW-1185">Reference proteome</keyword>
<sequence length="559" mass="61991">MIIALLIFNFPLIYSATDLQNQCNIPLSVYYGTSCLILHTELKKFNTAKIACNDILGYSGHLVHIRSLDYQPVIESLMNASSVLNAWIGTECYGTCTTASNAGWYYTTPTRKFEESATFIAWSATGMTGNSVAWQKDQKSIAIDPRTDYAFICEYEEKYAYKITAAAEYCKSKPPNAPSNFVSAYVDGSCFIMAATKATIAKLRTSCSNVTGLVSRHAHLSTTAKVHMARSFGRALAETYYNYPLNQLSDFSFTTGLEQLKACTDNTCSEEGSYSWFWTTPEGYKWPAKMQESYFWGPGQPTTSTTNNYAYMTGKYTDGYYDCDATRLTALGLICEYLEPYSFTDFENACLLSPNPSAIGYVSCFTLNRNAITFDTAQGKCTEFPGGFLARVNTVDMGTFVSTALWAKTGLPPTMPLFNGLRRYSSQWYWINPDGTKSTANTTSLPWDAGQPLTGDCALLGQNGLLKTGSCTTNQWYLCQYRNKLHEFNRGIADLKASPSVVMSETYNMSFRQCRQSCQNNGDCTSFSHSSSNNTCQLISGSNKATVAASGFNWYKPEL</sequence>
<dbReference type="SMART" id="SM00034">
    <property type="entry name" value="CLECT"/>
    <property type="match status" value="2"/>
</dbReference>
<dbReference type="WBParaSite" id="PSAMB.scaffold4696size13820.g24939.t1">
    <property type="protein sequence ID" value="PSAMB.scaffold4696size13820.g24939.t1"/>
    <property type="gene ID" value="PSAMB.scaffold4696size13820.g24939"/>
</dbReference>
<dbReference type="Gene3D" id="3.50.4.10">
    <property type="entry name" value="Hepatocyte Growth Factor"/>
    <property type="match status" value="1"/>
</dbReference>
<feature type="domain" description="C-type lectin" evidence="2">
    <location>
        <begin position="31"/>
        <end position="162"/>
    </location>
</feature>
<feature type="domain" description="C-type lectin" evidence="2">
    <location>
        <begin position="364"/>
        <end position="480"/>
    </location>
</feature>
<dbReference type="SUPFAM" id="SSF56436">
    <property type="entry name" value="C-type lectin-like"/>
    <property type="match status" value="2"/>
</dbReference>
<feature type="signal peptide" evidence="1">
    <location>
        <begin position="1"/>
        <end position="15"/>
    </location>
</feature>
<dbReference type="PROSITE" id="PS50041">
    <property type="entry name" value="C_TYPE_LECTIN_2"/>
    <property type="match status" value="2"/>
</dbReference>
<proteinExistence type="predicted"/>
<dbReference type="InterPro" id="IPR016186">
    <property type="entry name" value="C-type_lectin-like/link_sf"/>
</dbReference>
<dbReference type="CDD" id="cd00037">
    <property type="entry name" value="CLECT"/>
    <property type="match status" value="2"/>
</dbReference>
<reference evidence="5" key="1">
    <citation type="submission" date="2022-11" db="UniProtKB">
        <authorList>
            <consortium name="WormBaseParasite"/>
        </authorList>
    </citation>
    <scope>IDENTIFICATION</scope>
</reference>
<dbReference type="InterPro" id="IPR001304">
    <property type="entry name" value="C-type_lectin-like"/>
</dbReference>
<evidence type="ECO:0000259" key="2">
    <source>
        <dbReference type="PROSITE" id="PS50041"/>
    </source>
</evidence>
<evidence type="ECO:0000256" key="1">
    <source>
        <dbReference type="SAM" id="SignalP"/>
    </source>
</evidence>
<dbReference type="Pfam" id="PF00024">
    <property type="entry name" value="PAN_1"/>
    <property type="match status" value="1"/>
</dbReference>
<dbReference type="Proteomes" id="UP000887566">
    <property type="component" value="Unplaced"/>
</dbReference>
<accession>A0A914WNK4</accession>
<dbReference type="AlphaFoldDB" id="A0A914WNK4"/>
<evidence type="ECO:0000313" key="5">
    <source>
        <dbReference type="WBParaSite" id="PSAMB.scaffold4696size13820.g24939.t1"/>
    </source>
</evidence>
<evidence type="ECO:0000313" key="4">
    <source>
        <dbReference type="Proteomes" id="UP000887566"/>
    </source>
</evidence>
<name>A0A914WNK4_9BILA</name>
<protein>
    <submittedName>
        <fullName evidence="5">Uncharacterized protein</fullName>
    </submittedName>
</protein>
<feature type="domain" description="Apple" evidence="3">
    <location>
        <begin position="479"/>
        <end position="559"/>
    </location>
</feature>
<dbReference type="InterPro" id="IPR003609">
    <property type="entry name" value="Pan_app"/>
</dbReference>